<gene>
    <name evidence="2" type="ORF">NGM29_13905</name>
</gene>
<feature type="domain" description="YcaO" evidence="1">
    <location>
        <begin position="238"/>
        <end position="589"/>
    </location>
</feature>
<dbReference type="KEGG" id="sawl:NGM29_13905"/>
<reference evidence="2" key="1">
    <citation type="submission" date="2022-06" db="EMBL/GenBank/DDBJ databases">
        <title>Diverse halophilic archaea isolated from saline environments.</title>
        <authorList>
            <person name="Cui H.-L."/>
        </authorList>
    </citation>
    <scope>NUCLEOTIDE SEQUENCE</scope>
    <source>
        <strain evidence="2">WLHS1</strain>
    </source>
</reference>
<name>A0A9E7N8L2_9EURY</name>
<dbReference type="PANTHER" id="PTHR37809">
    <property type="entry name" value="RIBOSOMAL PROTEIN S12 METHYLTHIOTRANSFERASE ACCESSORY FACTOR YCAO"/>
    <property type="match status" value="1"/>
</dbReference>
<dbReference type="AlphaFoldDB" id="A0A9E7N8L2"/>
<protein>
    <submittedName>
        <fullName evidence="2">YcaO-like family protein</fullName>
    </submittedName>
</protein>
<dbReference type="Gene3D" id="3.30.160.660">
    <property type="match status" value="1"/>
</dbReference>
<dbReference type="Gene3D" id="3.30.1330.230">
    <property type="match status" value="1"/>
</dbReference>
<dbReference type="PROSITE" id="PS51664">
    <property type="entry name" value="YCAO"/>
    <property type="match status" value="1"/>
</dbReference>
<dbReference type="InterPro" id="IPR027624">
    <property type="entry name" value="TOMM_cyclo_SagD"/>
</dbReference>
<dbReference type="RefSeq" id="WP_254156937.1">
    <property type="nucleotide sequence ID" value="NZ_CP100355.1"/>
</dbReference>
<proteinExistence type="predicted"/>
<evidence type="ECO:0000313" key="3">
    <source>
        <dbReference type="Proteomes" id="UP001056855"/>
    </source>
</evidence>
<sequence length="589" mass="62417">MDVHVVGDDPVRAAVVAAFDDVDSVSAVDATPDDLNDARFAVVSDVVGAETFERANAAAREGNTPWVAVEVGGIGGHPLEAVDAAISGFAADTACFSCLEARVESTLEDGSDEKPRANRSAARLAGAIAGRECIRLFSGEEPTIIGQVREVPHARRQLLPVPGCACEPSERDRSLDLGDNESLDLEAAVDRAELAIDERVGIVESIGELESFPAPYYLATVADTTAYSDASAPTQAAGVAVDWNAALMKAVGEGLERYCAGIYRDADFVHASEADLEHAVSPTDLVRPESAPEYDPGEDRRWVEGVDLETGESVHLPAAAVQFPQPGDSLVPSITTGLGLGSSTVDALRSGLTEVVERDATMLAWYSTFEPLALEVDAEVESYETLARRARSEGLETTALLCSQDVDVPVVAVAVHRDLDTPTEEYADPWPHFAVGSAAGFDAGAAAAGALKEALQNWMELRGMGPEEAENASGAIGEYGSFPDRAREFVDVGDAQRVSASSVGPDPVPTGAARLEALLERVTDAGLTPYAARLTTRDVERIGFEAVRVVVPEAQPLFTGEPYFAPRAETVPDDLGFEPRLERAFHPYP</sequence>
<keyword evidence="3" id="KW-1185">Reference proteome</keyword>
<dbReference type="Gene3D" id="3.40.50.720">
    <property type="entry name" value="NAD(P)-binding Rossmann-like Domain"/>
    <property type="match status" value="1"/>
</dbReference>
<dbReference type="EMBL" id="CP100355">
    <property type="protein sequence ID" value="UTF52866.1"/>
    <property type="molecule type" value="Genomic_DNA"/>
</dbReference>
<dbReference type="NCBIfam" id="TIGR03604">
    <property type="entry name" value="TOMM_cyclo_SagD"/>
    <property type="match status" value="1"/>
</dbReference>
<evidence type="ECO:0000259" key="1">
    <source>
        <dbReference type="PROSITE" id="PS51664"/>
    </source>
</evidence>
<organism evidence="2 3">
    <name type="scientific">Natronosalvus rutilus</name>
    <dbReference type="NCBI Taxonomy" id="2953753"/>
    <lineage>
        <taxon>Archaea</taxon>
        <taxon>Methanobacteriati</taxon>
        <taxon>Methanobacteriota</taxon>
        <taxon>Stenosarchaea group</taxon>
        <taxon>Halobacteria</taxon>
        <taxon>Halobacteriales</taxon>
        <taxon>Natrialbaceae</taxon>
        <taxon>Natronosalvus</taxon>
    </lineage>
</organism>
<dbReference type="InterPro" id="IPR003776">
    <property type="entry name" value="YcaO-like_dom"/>
</dbReference>
<dbReference type="Pfam" id="PF02624">
    <property type="entry name" value="YcaO"/>
    <property type="match status" value="1"/>
</dbReference>
<dbReference type="Gene3D" id="3.30.40.250">
    <property type="match status" value="1"/>
</dbReference>
<dbReference type="PANTHER" id="PTHR37809:SF1">
    <property type="entry name" value="RIBOSOMAL PROTEIN S12 METHYLTHIOTRANSFERASE ACCESSORY FACTOR YCAO"/>
    <property type="match status" value="1"/>
</dbReference>
<accession>A0A9E7N8L2</accession>
<dbReference type="Proteomes" id="UP001056855">
    <property type="component" value="Chromosome"/>
</dbReference>
<dbReference type="GeneID" id="73291161"/>
<evidence type="ECO:0000313" key="2">
    <source>
        <dbReference type="EMBL" id="UTF52866.1"/>
    </source>
</evidence>